<organism evidence="2 3">
    <name type="scientific">Suillus discolor</name>
    <dbReference type="NCBI Taxonomy" id="1912936"/>
    <lineage>
        <taxon>Eukaryota</taxon>
        <taxon>Fungi</taxon>
        <taxon>Dikarya</taxon>
        <taxon>Basidiomycota</taxon>
        <taxon>Agaricomycotina</taxon>
        <taxon>Agaricomycetes</taxon>
        <taxon>Agaricomycetidae</taxon>
        <taxon>Boletales</taxon>
        <taxon>Suillineae</taxon>
        <taxon>Suillaceae</taxon>
        <taxon>Suillus</taxon>
    </lineage>
</organism>
<sequence>MTNTRTDRPPLAPLDPFTLRPQVSLKHHYSPTIIPIYPVTECLLSPDSPESPESPLAIRSRHLPALMHRTPLAHHRAPQLQQPIQCRSAEQDDIDEIMCFLKRVSRCMMHMYRVILAVVTSISHATISTVQWFAVVAFVIEVMMMSTPSMWGEHGGGFIGPIVEQLTTATANSHVGTTIAPHARASEAAVLNFLSEQVDQAHNVLTLVEGLGDNAFFAYHHANVQRFLSRSRGNPPSGGSKTEVDLTVDFKGLDSTLIQTLSPHGFIGRTISHALDEVSYHSKRSQTAFPTRSAVRESRIDSVYLLASSNLLLEYSSILSKTESIILDMGALHHELSRNLPEVLTNMQRRQAGASRRSIWGIFTGQRLNPRVVEEESLEAFVAGLETVLINLRQLKAYLEWITNQLNQRTLLSSASTALSSGNRSCSSALRNLFERASRASKKWNNCCRCPDSGKDSPTAPTRLEFNIPGSRTLLIVS</sequence>
<name>A0A9P7JS36_9AGAM</name>
<dbReference type="OrthoDB" id="2627665at2759"/>
<evidence type="ECO:0000313" key="2">
    <source>
        <dbReference type="EMBL" id="KAG2104035.1"/>
    </source>
</evidence>
<dbReference type="RefSeq" id="XP_041290740.1">
    <property type="nucleotide sequence ID" value="XM_041437914.1"/>
</dbReference>
<dbReference type="AlphaFoldDB" id="A0A9P7JS36"/>
<reference evidence="2" key="1">
    <citation type="journal article" date="2020" name="New Phytol.">
        <title>Comparative genomics reveals dynamic genome evolution in host specialist ectomycorrhizal fungi.</title>
        <authorList>
            <person name="Lofgren L.A."/>
            <person name="Nguyen N.H."/>
            <person name="Vilgalys R."/>
            <person name="Ruytinx J."/>
            <person name="Liao H.L."/>
            <person name="Branco S."/>
            <person name="Kuo A."/>
            <person name="LaButti K."/>
            <person name="Lipzen A."/>
            <person name="Andreopoulos W."/>
            <person name="Pangilinan J."/>
            <person name="Riley R."/>
            <person name="Hundley H."/>
            <person name="Na H."/>
            <person name="Barry K."/>
            <person name="Grigoriev I.V."/>
            <person name="Stajich J.E."/>
            <person name="Kennedy P.G."/>
        </authorList>
    </citation>
    <scope>NUCLEOTIDE SEQUENCE</scope>
    <source>
        <strain evidence="2">FC423</strain>
    </source>
</reference>
<keyword evidence="1" id="KW-1133">Transmembrane helix</keyword>
<proteinExistence type="predicted"/>
<evidence type="ECO:0000313" key="3">
    <source>
        <dbReference type="Proteomes" id="UP000823399"/>
    </source>
</evidence>
<gene>
    <name evidence="2" type="ORF">F5147DRAFT_704826</name>
</gene>
<accession>A0A9P7JS36</accession>
<dbReference type="EMBL" id="JABBWM010000042">
    <property type="protein sequence ID" value="KAG2104035.1"/>
    <property type="molecule type" value="Genomic_DNA"/>
</dbReference>
<dbReference type="GeneID" id="64700173"/>
<comment type="caution">
    <text evidence="2">The sequence shown here is derived from an EMBL/GenBank/DDBJ whole genome shotgun (WGS) entry which is preliminary data.</text>
</comment>
<keyword evidence="1" id="KW-0812">Transmembrane</keyword>
<dbReference type="Proteomes" id="UP000823399">
    <property type="component" value="Unassembled WGS sequence"/>
</dbReference>
<feature type="transmembrane region" description="Helical" evidence="1">
    <location>
        <begin position="112"/>
        <end position="140"/>
    </location>
</feature>
<protein>
    <submittedName>
        <fullName evidence="2">Uncharacterized protein</fullName>
    </submittedName>
</protein>
<keyword evidence="1" id="KW-0472">Membrane</keyword>
<keyword evidence="3" id="KW-1185">Reference proteome</keyword>
<evidence type="ECO:0000256" key="1">
    <source>
        <dbReference type="SAM" id="Phobius"/>
    </source>
</evidence>